<gene>
    <name evidence="2" type="ORF">OCBIM_22034127mg</name>
</gene>
<organism evidence="2">
    <name type="scientific">Octopus bimaculoides</name>
    <name type="common">California two-spotted octopus</name>
    <dbReference type="NCBI Taxonomy" id="37653"/>
    <lineage>
        <taxon>Eukaryota</taxon>
        <taxon>Metazoa</taxon>
        <taxon>Spiralia</taxon>
        <taxon>Lophotrochozoa</taxon>
        <taxon>Mollusca</taxon>
        <taxon>Cephalopoda</taxon>
        <taxon>Coleoidea</taxon>
        <taxon>Octopodiformes</taxon>
        <taxon>Octopoda</taxon>
        <taxon>Incirrata</taxon>
        <taxon>Octopodidae</taxon>
        <taxon>Octopus</taxon>
    </lineage>
</organism>
<accession>A0A0L8GFT3</accession>
<evidence type="ECO:0000313" key="2">
    <source>
        <dbReference type="EMBL" id="KOF75871.1"/>
    </source>
</evidence>
<proteinExistence type="predicted"/>
<sequence length="67" mass="7781">MSLRLKQEKKWNLYPNIVSSLDTKQRCLLILGSMSRWGLFSPPPSLRSPLHSHHHRKSYGSHLKTSI</sequence>
<reference evidence="2" key="1">
    <citation type="submission" date="2015-07" db="EMBL/GenBank/DDBJ databases">
        <title>MeaNS - Measles Nucleotide Surveillance Program.</title>
        <authorList>
            <person name="Tran T."/>
            <person name="Druce J."/>
        </authorList>
    </citation>
    <scope>NUCLEOTIDE SEQUENCE</scope>
    <source>
        <strain evidence="2">UCB-OBI-ISO-001</strain>
        <tissue evidence="2">Gonad</tissue>
    </source>
</reference>
<name>A0A0L8GFT3_OCTBM</name>
<feature type="compositionally biased region" description="Basic residues" evidence="1">
    <location>
        <begin position="50"/>
        <end position="59"/>
    </location>
</feature>
<dbReference type="EMBL" id="KQ421984">
    <property type="protein sequence ID" value="KOF75871.1"/>
    <property type="molecule type" value="Genomic_DNA"/>
</dbReference>
<feature type="region of interest" description="Disordered" evidence="1">
    <location>
        <begin position="48"/>
        <end position="67"/>
    </location>
</feature>
<evidence type="ECO:0000256" key="1">
    <source>
        <dbReference type="SAM" id="MobiDB-lite"/>
    </source>
</evidence>
<dbReference type="AlphaFoldDB" id="A0A0L8GFT3"/>
<protein>
    <submittedName>
        <fullName evidence="2">Uncharacterized protein</fullName>
    </submittedName>
</protein>